<gene>
    <name evidence="9" type="ORF">KL86DYS1_31309</name>
</gene>
<protein>
    <recommendedName>
        <fullName evidence="8">Secretin/TonB short N-terminal domain-containing protein</fullName>
    </recommendedName>
</protein>
<dbReference type="InterPro" id="IPR037066">
    <property type="entry name" value="Plug_dom_sf"/>
</dbReference>
<reference evidence="9" key="1">
    <citation type="submission" date="2016-04" db="EMBL/GenBank/DDBJ databases">
        <authorList>
            <person name="Evans L.H."/>
            <person name="Alamgir A."/>
            <person name="Owens N."/>
            <person name="Weber N.D."/>
            <person name="Virtaneva K."/>
            <person name="Barbian K."/>
            <person name="Babar A."/>
            <person name="Rosenke K."/>
        </authorList>
    </citation>
    <scope>NUCLEOTIDE SEQUENCE</scope>
    <source>
        <strain evidence="9">86-1</strain>
    </source>
</reference>
<keyword evidence="5 7" id="KW-0472">Membrane</keyword>
<dbReference type="InterPro" id="IPR012910">
    <property type="entry name" value="Plug_dom"/>
</dbReference>
<dbReference type="GO" id="GO:0009279">
    <property type="term" value="C:cell outer membrane"/>
    <property type="evidence" value="ECO:0007669"/>
    <property type="project" value="UniProtKB-SubCell"/>
</dbReference>
<name>A0A212K3A3_9BACT</name>
<sequence length="1121" mass="124956">MLFFSGTISAQITLNVKNQKIRQVIQQIEKAEGYSFFYNNELSELNNNVNIQVSNSSIENTLDKLFSNTNITYHIKDNKQIVLSDKGLTSQFSNTVQQDGNIKKLTGLIKDEAGLELPGVSILVKGTTNGTTTDLEGKFSINVPENATIEIRYVGFVTQTIRITNQTSINIVLKEDAKILDEVVILGFGMAARKADLSASIGTLENIDQLKNRPVSKAEDLLQGQIPGVTVSKNGGDPTEASSVVIRGKGSRSGESPLWVVDGVPGAPVNFNDIESMVVLKDAASAAIYGAYSGSAGVILVTTKQAVAGRPRISYEGTYSVSQATNLPQSLTIEQQREVRKQALAATGNSLPDGWDPVKNPYIAQTRTDWIDEIFRNSLSQRHSFVISGGTEDFANRLSLQYNDDQGVLLNTYNKNITMRYNAFFKISNKIKIREDFYWENLRSRGTNTDSGYTGVILSALMMPRNAEAYYSDGTFGGTAPKDPAYIAEHGSNFADIHGDVVNPLRTLESNNTYSRPTTISSSTFLDIDDIFVPGLKYTGRLTYRLTNYFYKNFNPMRPEPGKPNMTNRLDYETYRYYRWEVENTLNYSKSVGGHNIGAMLSTTANQQRRRDFKVSAQGFNNETTAFLYLNWGDSQKVFVGDAYTEPDNNVSIVGRASYSFNDRYFATASLRRDNAGRLPKDKKHGDFPAVTAAWKLTSEPYMPKSDIFNLIKLRASWGRIGNIGSVPFHYGDPTFVVESSNDVGGQVGSNTPLVPSMVYNGEAFNRYLTWETSEQLDFGIDMELLKNRLNLSVDFFNKTTKDLIKRQDTGWPSYIGPEPMYINQGEVKNRGWEFSAGWNDKVGDVNYYINANFATLKNWVSDIGPADPQTGNKPVWIEDDEFRGLNPFRTRENDPLYSFWVYKTDGLFQSDAEAEAYVNKEGKRMQAKAKAGDIKFVDTNGDGIINDDDREYVGSYTPKITYALTAGLTWKNLSASIMLQGVGGLKAFNAMKYVTLNESMVNFNRSTEILKAWPNSNEVPRLTSSDDNGNFSNISDFYIEDASYMRIKNITVSYNFDKIFRSISPRLDERKSSLSVSASVDNVHTFTNYSGTNPEVGGKGLDGGKYPVPRVFSVGVKLTY</sequence>
<evidence type="ECO:0000256" key="6">
    <source>
        <dbReference type="ARBA" id="ARBA00023237"/>
    </source>
</evidence>
<dbReference type="InterPro" id="IPR039426">
    <property type="entry name" value="TonB-dep_rcpt-like"/>
</dbReference>
<evidence type="ECO:0000256" key="3">
    <source>
        <dbReference type="ARBA" id="ARBA00022452"/>
    </source>
</evidence>
<dbReference type="AlphaFoldDB" id="A0A212K3A3"/>
<evidence type="ECO:0000256" key="5">
    <source>
        <dbReference type="ARBA" id="ARBA00023136"/>
    </source>
</evidence>
<keyword evidence="4 7" id="KW-0812">Transmembrane</keyword>
<dbReference type="InterPro" id="IPR023996">
    <property type="entry name" value="TonB-dep_OMP_SusC/RagA"/>
</dbReference>
<dbReference type="SUPFAM" id="SSF56935">
    <property type="entry name" value="Porins"/>
    <property type="match status" value="1"/>
</dbReference>
<evidence type="ECO:0000256" key="7">
    <source>
        <dbReference type="PROSITE-ProRule" id="PRU01360"/>
    </source>
</evidence>
<evidence type="ECO:0000256" key="4">
    <source>
        <dbReference type="ARBA" id="ARBA00022692"/>
    </source>
</evidence>
<dbReference type="EMBL" id="FLUM01000003">
    <property type="protein sequence ID" value="SBW06191.1"/>
    <property type="molecule type" value="Genomic_DNA"/>
</dbReference>
<dbReference type="FunFam" id="2.60.40.1120:FF:000003">
    <property type="entry name" value="Outer membrane protein Omp121"/>
    <property type="match status" value="1"/>
</dbReference>
<dbReference type="Pfam" id="PF07715">
    <property type="entry name" value="Plug"/>
    <property type="match status" value="1"/>
</dbReference>
<keyword evidence="3 7" id="KW-1134">Transmembrane beta strand</keyword>
<dbReference type="SUPFAM" id="SSF49464">
    <property type="entry name" value="Carboxypeptidase regulatory domain-like"/>
    <property type="match status" value="1"/>
</dbReference>
<keyword evidence="6 7" id="KW-0998">Cell outer membrane</keyword>
<comment type="subcellular location">
    <subcellularLocation>
        <location evidence="1 7">Cell outer membrane</location>
        <topology evidence="1 7">Multi-pass membrane protein</topology>
    </subcellularLocation>
</comment>
<feature type="domain" description="Secretin/TonB short N-terminal" evidence="8">
    <location>
        <begin position="34"/>
        <end position="86"/>
    </location>
</feature>
<dbReference type="Pfam" id="PF07660">
    <property type="entry name" value="STN"/>
    <property type="match status" value="1"/>
</dbReference>
<dbReference type="Gene3D" id="2.60.40.1120">
    <property type="entry name" value="Carboxypeptidase-like, regulatory domain"/>
    <property type="match status" value="1"/>
</dbReference>
<dbReference type="PROSITE" id="PS52016">
    <property type="entry name" value="TONB_DEPENDENT_REC_3"/>
    <property type="match status" value="1"/>
</dbReference>
<evidence type="ECO:0000313" key="9">
    <source>
        <dbReference type="EMBL" id="SBW06191.1"/>
    </source>
</evidence>
<evidence type="ECO:0000259" key="8">
    <source>
        <dbReference type="SMART" id="SM00965"/>
    </source>
</evidence>
<dbReference type="Pfam" id="PF13715">
    <property type="entry name" value="CarbopepD_reg_2"/>
    <property type="match status" value="1"/>
</dbReference>
<evidence type="ECO:0000256" key="2">
    <source>
        <dbReference type="ARBA" id="ARBA00022448"/>
    </source>
</evidence>
<keyword evidence="2 7" id="KW-0813">Transport</keyword>
<accession>A0A212K3A3</accession>
<dbReference type="InterPro" id="IPR008969">
    <property type="entry name" value="CarboxyPept-like_regulatory"/>
</dbReference>
<comment type="similarity">
    <text evidence="7">Belongs to the TonB-dependent receptor family.</text>
</comment>
<dbReference type="Gene3D" id="2.40.170.20">
    <property type="entry name" value="TonB-dependent receptor, beta-barrel domain"/>
    <property type="match status" value="1"/>
</dbReference>
<dbReference type="NCBIfam" id="TIGR04056">
    <property type="entry name" value="OMP_RagA_SusC"/>
    <property type="match status" value="1"/>
</dbReference>
<dbReference type="InterPro" id="IPR036942">
    <property type="entry name" value="Beta-barrel_TonB_sf"/>
</dbReference>
<evidence type="ECO:0000256" key="1">
    <source>
        <dbReference type="ARBA" id="ARBA00004571"/>
    </source>
</evidence>
<dbReference type="SMART" id="SM00965">
    <property type="entry name" value="STN"/>
    <property type="match status" value="1"/>
</dbReference>
<proteinExistence type="inferred from homology"/>
<dbReference type="InterPro" id="IPR011662">
    <property type="entry name" value="Secretin/TonB_short_N"/>
</dbReference>
<dbReference type="Gene3D" id="2.170.130.10">
    <property type="entry name" value="TonB-dependent receptor, plug domain"/>
    <property type="match status" value="1"/>
</dbReference>
<organism evidence="9">
    <name type="scientific">uncultured Dysgonomonas sp</name>
    <dbReference type="NCBI Taxonomy" id="206096"/>
    <lineage>
        <taxon>Bacteria</taxon>
        <taxon>Pseudomonadati</taxon>
        <taxon>Bacteroidota</taxon>
        <taxon>Bacteroidia</taxon>
        <taxon>Bacteroidales</taxon>
        <taxon>Dysgonomonadaceae</taxon>
        <taxon>Dysgonomonas</taxon>
        <taxon>environmental samples</taxon>
    </lineage>
</organism>